<dbReference type="InterPro" id="IPR013120">
    <property type="entry name" value="FAR_NAD-bd"/>
</dbReference>
<dbReference type="SUPFAM" id="SSF51735">
    <property type="entry name" value="NAD(P)-binding Rossmann-fold domains"/>
    <property type="match status" value="1"/>
</dbReference>
<sequence>MRTVIINGANGYVASNFINNLLKQHYAVIALVRANKQDPEERMNEVLAHINDGKEINASNLEVYNYSLNDKNFSMDENVLKSIFSGNVDYFHFAASLKYDEKSIDEIFSANIEGVENSIKVFSKYAMKDSRFFYIGTAYSCGRFSGLFEEKFYGNKDFSEFRNYYEQSKRFAENIVRENIRNNGLNGHIIRLSQVVGNKKTGVTKTDYGIFDFAKRIYNLANRYPNEIVRVHVDPDATQNLIPIDTVTGHLTRVVEEKEIPEIMNFVSKNPVQNSFIIDTLNQLVPIQIIPVKTLERKDMNPIERMISAGMSFTESYASIDVLFDTRQKDRFLKNTETGPDYKSIAKMMEYFIETLSEKKKKREHEVT</sequence>
<dbReference type="KEGG" id="mcos:GM418_20075"/>
<dbReference type="InterPro" id="IPR036291">
    <property type="entry name" value="NAD(P)-bd_dom_sf"/>
</dbReference>
<dbReference type="RefSeq" id="WP_158869023.1">
    <property type="nucleotide sequence ID" value="NZ_CP046401.1"/>
</dbReference>
<dbReference type="Pfam" id="PF07993">
    <property type="entry name" value="NAD_binding_4"/>
    <property type="match status" value="1"/>
</dbReference>
<evidence type="ECO:0000313" key="3">
    <source>
        <dbReference type="Proteomes" id="UP000428260"/>
    </source>
</evidence>
<organism evidence="2 3">
    <name type="scientific">Maribellus comscasis</name>
    <dbReference type="NCBI Taxonomy" id="2681766"/>
    <lineage>
        <taxon>Bacteria</taxon>
        <taxon>Pseudomonadati</taxon>
        <taxon>Bacteroidota</taxon>
        <taxon>Bacteroidia</taxon>
        <taxon>Marinilabiliales</taxon>
        <taxon>Prolixibacteraceae</taxon>
        <taxon>Maribellus</taxon>
    </lineage>
</organism>
<dbReference type="EMBL" id="CP046401">
    <property type="protein sequence ID" value="QGY45884.1"/>
    <property type="molecule type" value="Genomic_DNA"/>
</dbReference>
<keyword evidence="3" id="KW-1185">Reference proteome</keyword>
<protein>
    <submittedName>
        <fullName evidence="2">NAD-dependent epimerase/dehydratase family protein</fullName>
    </submittedName>
</protein>
<dbReference type="Proteomes" id="UP000428260">
    <property type="component" value="Chromosome"/>
</dbReference>
<proteinExistence type="predicted"/>
<reference evidence="2 3" key="1">
    <citation type="submission" date="2019-11" db="EMBL/GenBank/DDBJ databases">
        <authorList>
            <person name="Zheng R.K."/>
            <person name="Sun C.M."/>
        </authorList>
    </citation>
    <scope>NUCLEOTIDE SEQUENCE [LARGE SCALE GENOMIC DNA]</scope>
    <source>
        <strain evidence="2 3">WC007</strain>
    </source>
</reference>
<gene>
    <name evidence="2" type="ORF">GM418_20075</name>
</gene>
<dbReference type="PANTHER" id="PTHR43000">
    <property type="entry name" value="DTDP-D-GLUCOSE 4,6-DEHYDRATASE-RELATED"/>
    <property type="match status" value="1"/>
</dbReference>
<dbReference type="AlphaFoldDB" id="A0A6I6K7A4"/>
<accession>A0A6I6K7A4</accession>
<name>A0A6I6K7A4_9BACT</name>
<feature type="domain" description="Thioester reductase (TE)" evidence="1">
    <location>
        <begin position="7"/>
        <end position="247"/>
    </location>
</feature>
<evidence type="ECO:0000313" key="2">
    <source>
        <dbReference type="EMBL" id="QGY45884.1"/>
    </source>
</evidence>
<evidence type="ECO:0000259" key="1">
    <source>
        <dbReference type="Pfam" id="PF07993"/>
    </source>
</evidence>
<dbReference type="Gene3D" id="3.40.50.720">
    <property type="entry name" value="NAD(P)-binding Rossmann-like Domain"/>
    <property type="match status" value="1"/>
</dbReference>